<feature type="domain" description="FANCL UBC-like" evidence="3">
    <location>
        <begin position="98"/>
        <end position="165"/>
    </location>
</feature>
<dbReference type="SUPFAM" id="SSF57850">
    <property type="entry name" value="RING/U-box"/>
    <property type="match status" value="1"/>
</dbReference>
<dbReference type="InterPro" id="IPR013083">
    <property type="entry name" value="Znf_RING/FYVE/PHD"/>
</dbReference>
<evidence type="ECO:0000259" key="3">
    <source>
        <dbReference type="Pfam" id="PF18890"/>
    </source>
</evidence>
<feature type="domain" description="Fanconi anemia complex subunit FancL WD-repeat containing" evidence="1">
    <location>
        <begin position="2"/>
        <end position="83"/>
    </location>
</feature>
<dbReference type="PANTHER" id="PTHR13206:SF0">
    <property type="entry name" value="E3 UBIQUITIN-PROTEIN LIGASE FANCL"/>
    <property type="match status" value="1"/>
</dbReference>
<evidence type="ECO:0000313" key="6">
    <source>
        <dbReference type="Proteomes" id="UP001448207"/>
    </source>
</evidence>
<reference evidence="5 6" key="1">
    <citation type="submission" date="2024-04" db="EMBL/GenBank/DDBJ databases">
        <title>Symmetric and asymmetric DNA N6-adenine methylation regulates different biological responses in Mucorales.</title>
        <authorList>
            <consortium name="Lawrence Berkeley National Laboratory"/>
            <person name="Lax C."/>
            <person name="Mondo S.J."/>
            <person name="Osorio-Concepcion M."/>
            <person name="Muszewska A."/>
            <person name="Corrochano-Luque M."/>
            <person name="Gutierrez G."/>
            <person name="Riley R."/>
            <person name="Lipzen A."/>
            <person name="Guo J."/>
            <person name="Hundley H."/>
            <person name="Amirebrahimi M."/>
            <person name="Ng V."/>
            <person name="Lorenzo-Gutierrez D."/>
            <person name="Binder U."/>
            <person name="Yang J."/>
            <person name="Song Y."/>
            <person name="Canovas D."/>
            <person name="Navarro E."/>
            <person name="Freitag M."/>
            <person name="Gabaldon T."/>
            <person name="Grigoriev I.V."/>
            <person name="Corrochano L.M."/>
            <person name="Nicolas F.E."/>
            <person name="Garre V."/>
        </authorList>
    </citation>
    <scope>NUCLEOTIDE SEQUENCE [LARGE SCALE GENOMIC DNA]</scope>
    <source>
        <strain evidence="5 6">L51</strain>
    </source>
</reference>
<dbReference type="Pfam" id="PF11793">
    <property type="entry name" value="FANCL_C"/>
    <property type="match status" value="1"/>
</dbReference>
<evidence type="ECO:0000259" key="2">
    <source>
        <dbReference type="Pfam" id="PF11793"/>
    </source>
</evidence>
<feature type="domain" description="FANCL UBC-like" evidence="4">
    <location>
        <begin position="185"/>
        <end position="275"/>
    </location>
</feature>
<evidence type="ECO:0000313" key="5">
    <source>
        <dbReference type="EMBL" id="KAL0096364.1"/>
    </source>
</evidence>
<dbReference type="InterPro" id="IPR043898">
    <property type="entry name" value="FANCL_d2"/>
</dbReference>
<sequence length="362" mass="41346">MAFPLIAPVDSEGKVYRGFLSIHNVDYSIEIHLPDRLHKQNLAIFGEPTLQSLVKDKEDLIQKKIGQCEDINLLLTDLKEILETQAAVNTTTNFSAERYVVLLNELDILGFDVVKDMSDIMDQITFEYRDQSNRTHQIRAHIPTDYPLTAPTLTIDLPCSPPALLSTSLSDHIHHIYSLVSNYKDFFDCMDELDVHCRILDPDNPRTGDSWRRVALSHHCSVHIDINPDAPRDIPRARFFGAEKRSGELRIAWQQGSHAWDTSQTLFVNMKQILKDALVDLTKPQEESNHNEVECGICYAYKLDQSVQETPDVICSNELCNKGFHPTCLYEWLRSSPASTRSFNVLFGKCPYCGEVRELFCF</sequence>
<dbReference type="EMBL" id="JBCLYO010000001">
    <property type="protein sequence ID" value="KAL0096364.1"/>
    <property type="molecule type" value="Genomic_DNA"/>
</dbReference>
<dbReference type="CDD" id="cd23832">
    <property type="entry name" value="DRWD-C_FANCL"/>
    <property type="match status" value="1"/>
</dbReference>
<comment type="caution">
    <text evidence="5">The sequence shown here is derived from an EMBL/GenBank/DDBJ whole genome shotgun (WGS) entry which is preliminary data.</text>
</comment>
<accession>A0ABR3BBX6</accession>
<dbReference type="InterPro" id="IPR016135">
    <property type="entry name" value="UBQ-conjugating_enzyme/RWD"/>
</dbReference>
<dbReference type="InterPro" id="IPR019162">
    <property type="entry name" value="FancL_WD-rpt_cont_dom"/>
</dbReference>
<keyword evidence="6" id="KW-1185">Reference proteome</keyword>
<proteinExistence type="predicted"/>
<protein>
    <submittedName>
        <fullName evidence="5">WD-repeat region-domain-containing protein</fullName>
    </submittedName>
</protein>
<dbReference type="InterPro" id="IPR026848">
    <property type="entry name" value="Fancl"/>
</dbReference>
<dbReference type="InterPro" id="IPR043003">
    <property type="entry name" value="FANCL_d3_sf"/>
</dbReference>
<dbReference type="InterPro" id="IPR044037">
    <property type="entry name" value="FANCL_d3"/>
</dbReference>
<dbReference type="PANTHER" id="PTHR13206">
    <property type="entry name" value="UBIQUITIN LIGASE PROTEIN PHF9 FANCONI ANEMIA GROUP L PROTEIN"/>
    <property type="match status" value="1"/>
</dbReference>
<evidence type="ECO:0000259" key="4">
    <source>
        <dbReference type="Pfam" id="PF18891"/>
    </source>
</evidence>
<dbReference type="Gene3D" id="3.10.110.10">
    <property type="entry name" value="Ubiquitin Conjugating Enzyme"/>
    <property type="match status" value="1"/>
</dbReference>
<dbReference type="CDD" id="cd23831">
    <property type="entry name" value="DRWD-N_FANCL"/>
    <property type="match status" value="1"/>
</dbReference>
<organism evidence="5 6">
    <name type="scientific">Phycomyces blakesleeanus</name>
    <dbReference type="NCBI Taxonomy" id="4837"/>
    <lineage>
        <taxon>Eukaryota</taxon>
        <taxon>Fungi</taxon>
        <taxon>Fungi incertae sedis</taxon>
        <taxon>Mucoromycota</taxon>
        <taxon>Mucoromycotina</taxon>
        <taxon>Mucoromycetes</taxon>
        <taxon>Mucorales</taxon>
        <taxon>Phycomycetaceae</taxon>
        <taxon>Phycomyces</taxon>
    </lineage>
</organism>
<dbReference type="CDD" id="cd16490">
    <property type="entry name" value="RING-CH-C4HC3_FANCL"/>
    <property type="match status" value="1"/>
</dbReference>
<dbReference type="InterPro" id="IPR026850">
    <property type="entry name" value="FANCL_C"/>
</dbReference>
<dbReference type="Gene3D" id="3.30.40.10">
    <property type="entry name" value="Zinc/RING finger domain, C3HC4 (zinc finger)"/>
    <property type="match status" value="1"/>
</dbReference>
<evidence type="ECO:0000259" key="1">
    <source>
        <dbReference type="Pfam" id="PF09765"/>
    </source>
</evidence>
<dbReference type="SMART" id="SM01197">
    <property type="entry name" value="FANCL_C"/>
    <property type="match status" value="1"/>
</dbReference>
<dbReference type="Proteomes" id="UP001448207">
    <property type="component" value="Unassembled WGS sequence"/>
</dbReference>
<dbReference type="Gene3D" id="3.10.110.20">
    <property type="entry name" value="RWD domain-like"/>
    <property type="match status" value="1"/>
</dbReference>
<gene>
    <name evidence="5" type="ORF">J3Q64DRAFT_1017485</name>
</gene>
<dbReference type="Pfam" id="PF09765">
    <property type="entry name" value="FANCL_d1"/>
    <property type="match status" value="1"/>
</dbReference>
<name>A0ABR3BBX6_PHYBL</name>
<feature type="domain" description="FANCL C-terminal" evidence="2">
    <location>
        <begin position="292"/>
        <end position="355"/>
    </location>
</feature>
<dbReference type="Pfam" id="PF18890">
    <property type="entry name" value="FANCL_d2"/>
    <property type="match status" value="1"/>
</dbReference>
<dbReference type="Pfam" id="PF18891">
    <property type="entry name" value="FANCL_d3"/>
    <property type="match status" value="1"/>
</dbReference>
<dbReference type="CDD" id="cd23786">
    <property type="entry name" value="ELF_FANCL"/>
    <property type="match status" value="1"/>
</dbReference>